<evidence type="ECO:0000256" key="7">
    <source>
        <dbReference type="ARBA" id="ARBA00022771"/>
    </source>
</evidence>
<dbReference type="FunFam" id="3.90.580.10:FF:000001">
    <property type="entry name" value="DNA primase"/>
    <property type="match status" value="1"/>
</dbReference>
<comment type="subunit">
    <text evidence="12">Monomer. Interacts with DnaB.</text>
</comment>
<dbReference type="GO" id="GO:0003899">
    <property type="term" value="F:DNA-directed RNA polymerase activity"/>
    <property type="evidence" value="ECO:0007669"/>
    <property type="project" value="UniProtKB-UniRule"/>
</dbReference>
<evidence type="ECO:0000256" key="5">
    <source>
        <dbReference type="ARBA" id="ARBA00022705"/>
    </source>
</evidence>
<dbReference type="InterPro" id="IPR036977">
    <property type="entry name" value="DNA_primase_Znf_CHC2"/>
</dbReference>
<name>A0A7J5B6K1_9MICO</name>
<dbReference type="PIRSF" id="PIRSF002811">
    <property type="entry name" value="DnaG"/>
    <property type="match status" value="1"/>
</dbReference>
<dbReference type="InterPro" id="IPR034151">
    <property type="entry name" value="TOPRIM_DnaG_bac"/>
</dbReference>
<evidence type="ECO:0000256" key="13">
    <source>
        <dbReference type="PIRNR" id="PIRNR002811"/>
    </source>
</evidence>
<dbReference type="InterPro" id="IPR037068">
    <property type="entry name" value="DNA_primase_core_N_sf"/>
</dbReference>
<organism evidence="17 18">
    <name type="scientific">Pseudoclavibacter terrae</name>
    <dbReference type="NCBI Taxonomy" id="1530195"/>
    <lineage>
        <taxon>Bacteria</taxon>
        <taxon>Bacillati</taxon>
        <taxon>Actinomycetota</taxon>
        <taxon>Actinomycetes</taxon>
        <taxon>Micrococcales</taxon>
        <taxon>Microbacteriaceae</taxon>
        <taxon>Pseudoclavibacter</taxon>
    </lineage>
</organism>
<keyword evidence="9" id="KW-0460">Magnesium</keyword>
<dbReference type="Pfam" id="PF08275">
    <property type="entry name" value="DNAG_N"/>
    <property type="match status" value="1"/>
</dbReference>
<feature type="region of interest" description="Disordered" evidence="15">
    <location>
        <begin position="435"/>
        <end position="482"/>
    </location>
</feature>
<evidence type="ECO:0000256" key="8">
    <source>
        <dbReference type="ARBA" id="ARBA00022833"/>
    </source>
</evidence>
<keyword evidence="8 12" id="KW-0862">Zinc</keyword>
<dbReference type="GO" id="GO:0005737">
    <property type="term" value="C:cytoplasm"/>
    <property type="evidence" value="ECO:0007669"/>
    <property type="project" value="TreeGrafter"/>
</dbReference>
<evidence type="ECO:0000256" key="4">
    <source>
        <dbReference type="ARBA" id="ARBA00022695"/>
    </source>
</evidence>
<dbReference type="PROSITE" id="PS50880">
    <property type="entry name" value="TOPRIM"/>
    <property type="match status" value="1"/>
</dbReference>
<comment type="cofactor">
    <cofactor evidence="12 13 14">
        <name>Zn(2+)</name>
        <dbReference type="ChEBI" id="CHEBI:29105"/>
    </cofactor>
    <text evidence="12 13 14">Binds 1 zinc ion per monomer.</text>
</comment>
<dbReference type="EC" id="2.7.7.101" evidence="12"/>
<dbReference type="InterPro" id="IPR019475">
    <property type="entry name" value="DNA_primase_DnaB-bd"/>
</dbReference>
<dbReference type="SUPFAM" id="SSF56731">
    <property type="entry name" value="DNA primase core"/>
    <property type="match status" value="1"/>
</dbReference>
<evidence type="ECO:0000256" key="2">
    <source>
        <dbReference type="ARBA" id="ARBA00022515"/>
    </source>
</evidence>
<proteinExistence type="inferred from homology"/>
<dbReference type="InterPro" id="IPR030846">
    <property type="entry name" value="DnaG_bac"/>
</dbReference>
<dbReference type="SUPFAM" id="SSF57783">
    <property type="entry name" value="Zinc beta-ribbon"/>
    <property type="match status" value="1"/>
</dbReference>
<dbReference type="Pfam" id="PF13662">
    <property type="entry name" value="Toprim_4"/>
    <property type="match status" value="1"/>
</dbReference>
<keyword evidence="5 12" id="KW-0235">DNA replication</keyword>
<dbReference type="Gene3D" id="3.90.980.10">
    <property type="entry name" value="DNA primase, catalytic core, N-terminal domain"/>
    <property type="match status" value="1"/>
</dbReference>
<keyword evidence="1 12" id="KW-0240">DNA-directed RNA polymerase</keyword>
<evidence type="ECO:0000313" key="18">
    <source>
        <dbReference type="Proteomes" id="UP000490386"/>
    </source>
</evidence>
<evidence type="ECO:0000256" key="6">
    <source>
        <dbReference type="ARBA" id="ARBA00022723"/>
    </source>
</evidence>
<dbReference type="PANTHER" id="PTHR30313">
    <property type="entry name" value="DNA PRIMASE"/>
    <property type="match status" value="1"/>
</dbReference>
<feature type="domain" description="Toprim" evidence="16">
    <location>
        <begin position="259"/>
        <end position="346"/>
    </location>
</feature>
<evidence type="ECO:0000259" key="16">
    <source>
        <dbReference type="PROSITE" id="PS50880"/>
    </source>
</evidence>
<evidence type="ECO:0000256" key="11">
    <source>
        <dbReference type="ARBA" id="ARBA00023163"/>
    </source>
</evidence>
<dbReference type="InterPro" id="IPR006171">
    <property type="entry name" value="TOPRIM_dom"/>
</dbReference>
<evidence type="ECO:0000256" key="3">
    <source>
        <dbReference type="ARBA" id="ARBA00022679"/>
    </source>
</evidence>
<dbReference type="Gene3D" id="3.90.580.10">
    <property type="entry name" value="Zinc finger, CHC2-type domain"/>
    <property type="match status" value="1"/>
</dbReference>
<dbReference type="GO" id="GO:0006269">
    <property type="term" value="P:DNA replication, synthesis of primer"/>
    <property type="evidence" value="ECO:0007669"/>
    <property type="project" value="UniProtKB-UniRule"/>
</dbReference>
<keyword evidence="2 12" id="KW-0639">Primosome</keyword>
<comment type="similarity">
    <text evidence="12 13">Belongs to the DnaG primase family.</text>
</comment>
<dbReference type="SMART" id="SM00400">
    <property type="entry name" value="ZnF_CHCC"/>
    <property type="match status" value="1"/>
</dbReference>
<dbReference type="Gene3D" id="3.40.1360.10">
    <property type="match status" value="1"/>
</dbReference>
<sequence length="660" mass="72508">MALIRKSDIEEVRSRTDISEIVGDHVTLKNAGIGSKKGLCPFHDERTPSFHVRPQLGYYHCFGCGESGDVFTFLQKIDHVTFSEAVERLAGRLGYALTYEDGGHAPDHSKRLRLLQAHTAAEAYYREQLQAPGADAAREFLGGRGFDPSAAAMFGVGYAPQGWDSLSKHLTGLGFTLPELKESGLLSTNERGSSYDRFRGRVMWPIRDTSGQTVGFGARKLYDDDKGPKYLNTPESPIYHKAQVLYGLDVAKREIAKQHKVVVVEGYTDVMAAHLAGVPTAVATCGTSFGVDHIKVLRRIMDDESAGGQVIFTFDPDEAGKKAAMRAFAEEQRFVAQTFVAVARDGLDPCDLRLARGDAAVRDLVDHPTPMYEFVIAQQLLGHDLDTVEGRVAALRQAAPVVAGIRDPAMRPGYSRRLAKMLGIDLVQVEQAVRAARGTSKSAPRRQAETRAPVRAADQRPRVPAQRGPAPGPFEEEPPFPDGEGYDFPPDAGDFGGGAVRAVRMSDLPNDPVTRLERDTLMAVLQHPRRLSDERFQQVMAAGFTNASLSTVRDGIVATRDSLGSMEWITRIGEEVPQAFTTLVTELAMASIPAGNKDEQIDLYVRSLSASLVERDLLRRKAELLGALQRTDGRTEPDRFRSLNEQLVSIENQKRELREG</sequence>
<dbReference type="NCBIfam" id="TIGR01391">
    <property type="entry name" value="dnaG"/>
    <property type="match status" value="1"/>
</dbReference>
<keyword evidence="6 12" id="KW-0479">Metal-binding</keyword>
<dbReference type="Proteomes" id="UP000490386">
    <property type="component" value="Unassembled WGS sequence"/>
</dbReference>
<reference evidence="17 18" key="1">
    <citation type="submission" date="2019-09" db="EMBL/GenBank/DDBJ databases">
        <title>Phylogeny of genus Pseudoclavibacter and closely related genus.</title>
        <authorList>
            <person name="Li Y."/>
        </authorList>
    </citation>
    <scope>NUCLEOTIDE SEQUENCE [LARGE SCALE GENOMIC DNA]</scope>
    <source>
        <strain evidence="17 18">THG-MD12</strain>
    </source>
</reference>
<dbReference type="InterPro" id="IPR002694">
    <property type="entry name" value="Znf_CHC2"/>
</dbReference>
<dbReference type="CDD" id="cd03364">
    <property type="entry name" value="TOPRIM_DnaG_primases"/>
    <property type="match status" value="1"/>
</dbReference>
<keyword evidence="7 12" id="KW-0863">Zinc-finger</keyword>
<keyword evidence="10 12" id="KW-0238">DNA-binding</keyword>
<keyword evidence="4 12" id="KW-0548">Nucleotidyltransferase</keyword>
<evidence type="ECO:0000256" key="12">
    <source>
        <dbReference type="HAMAP-Rule" id="MF_00974"/>
    </source>
</evidence>
<comment type="domain">
    <text evidence="12">Contains an N-terminal zinc-binding domain, a central core domain that contains the primase activity, and a C-terminal DnaB-binding domain.</text>
</comment>
<dbReference type="GO" id="GO:1990077">
    <property type="term" value="C:primosome complex"/>
    <property type="evidence" value="ECO:0007669"/>
    <property type="project" value="UniProtKB-KW"/>
</dbReference>
<evidence type="ECO:0000313" key="17">
    <source>
        <dbReference type="EMBL" id="KAB1639818.1"/>
    </source>
</evidence>
<dbReference type="FunFam" id="3.90.980.10:FF:000001">
    <property type="entry name" value="DNA primase"/>
    <property type="match status" value="1"/>
</dbReference>
<keyword evidence="3 12" id="KW-0808">Transferase</keyword>
<dbReference type="GO" id="GO:0008270">
    <property type="term" value="F:zinc ion binding"/>
    <property type="evidence" value="ECO:0007669"/>
    <property type="project" value="UniProtKB-UniRule"/>
</dbReference>
<dbReference type="PANTHER" id="PTHR30313:SF2">
    <property type="entry name" value="DNA PRIMASE"/>
    <property type="match status" value="1"/>
</dbReference>
<evidence type="ECO:0000256" key="1">
    <source>
        <dbReference type="ARBA" id="ARBA00022478"/>
    </source>
</evidence>
<feature type="zinc finger region" description="CHC2-type" evidence="12 14">
    <location>
        <begin position="40"/>
        <end position="64"/>
    </location>
</feature>
<dbReference type="RefSeq" id="WP_151422961.1">
    <property type="nucleotide sequence ID" value="NZ_WBJX01000001.1"/>
</dbReference>
<dbReference type="AlphaFoldDB" id="A0A7J5B6K1"/>
<dbReference type="GO" id="GO:0000428">
    <property type="term" value="C:DNA-directed RNA polymerase complex"/>
    <property type="evidence" value="ECO:0007669"/>
    <property type="project" value="UniProtKB-KW"/>
</dbReference>
<dbReference type="HAMAP" id="MF_00974">
    <property type="entry name" value="DNA_primase_DnaG"/>
    <property type="match status" value="1"/>
</dbReference>
<protein>
    <recommendedName>
        <fullName evidence="12 13">DNA primase</fullName>
        <ecNumber evidence="12">2.7.7.101</ecNumber>
    </recommendedName>
</protein>
<dbReference type="OrthoDB" id="9803773at2"/>
<gene>
    <name evidence="12" type="primary">dnaG</name>
    <name evidence="17" type="ORF">F8O03_05765</name>
</gene>
<dbReference type="EMBL" id="WBJX01000001">
    <property type="protein sequence ID" value="KAB1639818.1"/>
    <property type="molecule type" value="Genomic_DNA"/>
</dbReference>
<dbReference type="SMART" id="SM00493">
    <property type="entry name" value="TOPRIM"/>
    <property type="match status" value="1"/>
</dbReference>
<dbReference type="Pfam" id="PF10410">
    <property type="entry name" value="DnaB_bind"/>
    <property type="match status" value="1"/>
</dbReference>
<comment type="function">
    <text evidence="12 13">RNA polymerase that catalyzes the synthesis of short RNA molecules used as primers for DNA polymerase during DNA replication.</text>
</comment>
<keyword evidence="18" id="KW-1185">Reference proteome</keyword>
<dbReference type="InterPro" id="IPR013264">
    <property type="entry name" value="DNAG_N"/>
</dbReference>
<dbReference type="InterPro" id="IPR050219">
    <property type="entry name" value="DnaG_primase"/>
</dbReference>
<keyword evidence="11 12" id="KW-0804">Transcription</keyword>
<evidence type="ECO:0000256" key="15">
    <source>
        <dbReference type="SAM" id="MobiDB-lite"/>
    </source>
</evidence>
<dbReference type="GO" id="GO:0003677">
    <property type="term" value="F:DNA binding"/>
    <property type="evidence" value="ECO:0007669"/>
    <property type="project" value="UniProtKB-KW"/>
</dbReference>
<dbReference type="InterPro" id="IPR006295">
    <property type="entry name" value="DNA_primase_DnaG"/>
</dbReference>
<dbReference type="Pfam" id="PF01807">
    <property type="entry name" value="Zn_ribbon_DnaG"/>
    <property type="match status" value="1"/>
</dbReference>
<evidence type="ECO:0000256" key="10">
    <source>
        <dbReference type="ARBA" id="ARBA00023125"/>
    </source>
</evidence>
<evidence type="ECO:0000256" key="14">
    <source>
        <dbReference type="PIRSR" id="PIRSR002811-1"/>
    </source>
</evidence>
<comment type="catalytic activity">
    <reaction evidence="12">
        <text>ssDNA + n NTP = ssDNA/pppN(pN)n-1 hybrid + (n-1) diphosphate.</text>
        <dbReference type="EC" id="2.7.7.101"/>
    </reaction>
</comment>
<evidence type="ECO:0000256" key="9">
    <source>
        <dbReference type="ARBA" id="ARBA00022842"/>
    </source>
</evidence>
<accession>A0A7J5B6K1</accession>
<comment type="caution">
    <text evidence="17">The sequence shown here is derived from an EMBL/GenBank/DDBJ whole genome shotgun (WGS) entry which is preliminary data.</text>
</comment>